<dbReference type="Proteomes" id="UP000004324">
    <property type="component" value="Unassembled WGS sequence"/>
</dbReference>
<dbReference type="AlphaFoldDB" id="I8RL70"/>
<accession>I8RL70</accession>
<name>I8RL70_9FIRM</name>
<evidence type="ECO:0000313" key="2">
    <source>
        <dbReference type="Proteomes" id="UP000004324"/>
    </source>
</evidence>
<dbReference type="RefSeq" id="WP_007932858.1">
    <property type="nucleotide sequence ID" value="NZ_AKVJ01000021.1"/>
</dbReference>
<keyword evidence="2" id="KW-1185">Reference proteome</keyword>
<dbReference type="OrthoDB" id="2729040at2"/>
<proteinExistence type="predicted"/>
<dbReference type="PATRIC" id="fig|1149862.3.peg.1541"/>
<dbReference type="EMBL" id="AKVJ01000021">
    <property type="protein sequence ID" value="EIW19275.1"/>
    <property type="molecule type" value="Genomic_DNA"/>
</dbReference>
<protein>
    <submittedName>
        <fullName evidence="1">Uncharacterized protein</fullName>
    </submittedName>
</protein>
<gene>
    <name evidence="1" type="ORF">FB4_2985</name>
</gene>
<organism evidence="1 2">
    <name type="scientific">Pelosinus fermentans B4</name>
    <dbReference type="NCBI Taxonomy" id="1149862"/>
    <lineage>
        <taxon>Bacteria</taxon>
        <taxon>Bacillati</taxon>
        <taxon>Bacillota</taxon>
        <taxon>Negativicutes</taxon>
        <taxon>Selenomonadales</taxon>
        <taxon>Sporomusaceae</taxon>
        <taxon>Pelosinus</taxon>
    </lineage>
</organism>
<comment type="caution">
    <text evidence="1">The sequence shown here is derived from an EMBL/GenBank/DDBJ whole genome shotgun (WGS) entry which is preliminary data.</text>
</comment>
<sequence length="244" mass="28313">MVRGIGENSLTKIFLTRSFLGPIFRPLLYSREEYIHYTFLEEITVLTQDIMAMPDLEQRGLTYYWLIEVPKSLFEGLFIIGDHHQKKCNLSDYTNGKDGTGLGYLTQGYILAILPYLVEKDQLLDQLIHPAMNELEKNILKKFGSENLIFQYQNHFGQFINDALKEPINDVILVSYIQQVIDHMEKNSMVSRDESQLTQIRQETIEYFLWKLQNIKISAAAMVRYFKEAAIGNAVQLPSKEGNY</sequence>
<evidence type="ECO:0000313" key="1">
    <source>
        <dbReference type="EMBL" id="EIW19275.1"/>
    </source>
</evidence>
<reference evidence="1 2" key="1">
    <citation type="journal article" date="2012" name="J. Bacteriol.">
        <title>Draft Genome Sequences for Two Metal-Reducing Pelosinus fermentans Strains Isolated from a Cr(VI)-Contaminated Site and for Type Strain R7.</title>
        <authorList>
            <person name="Brown S.D."/>
            <person name="Podar M."/>
            <person name="Klingeman D.M."/>
            <person name="Johnson C.M."/>
            <person name="Yang Z.K."/>
            <person name="Utturkar S.M."/>
            <person name="Land M.L."/>
            <person name="Mosher J.J."/>
            <person name="Hurt R.A.Jr."/>
            <person name="Phelps T.J."/>
            <person name="Palumbo A.V."/>
            <person name="Arkin A.P."/>
            <person name="Hazen T.C."/>
            <person name="Elias D.A."/>
        </authorList>
    </citation>
    <scope>NUCLEOTIDE SEQUENCE [LARGE SCALE GENOMIC DNA]</scope>
    <source>
        <strain evidence="1 2">B4</strain>
    </source>
</reference>